<sequence length="105" mass="11914">MIRKTVLVTAVCSLLILSSFVDRTQSASCCLWYTRRHLKCNRLLGYTIQTINTSCDMNAVIFHLRGRFICANPSSSHTQNLMKCLDDKNNPKTQKEEIQKTTASS</sequence>
<proteinExistence type="inferred from homology"/>
<dbReference type="InterPro" id="IPR001811">
    <property type="entry name" value="Chemokine_IL8-like_dom"/>
</dbReference>
<feature type="compositionally biased region" description="Basic and acidic residues" evidence="5">
    <location>
        <begin position="84"/>
        <end position="99"/>
    </location>
</feature>
<dbReference type="PROSITE" id="PS00472">
    <property type="entry name" value="SMALL_CYTOKINES_CC"/>
    <property type="match status" value="1"/>
</dbReference>
<gene>
    <name evidence="7" type="ORF">XNOV1_A002716</name>
</gene>
<dbReference type="GO" id="GO:0008009">
    <property type="term" value="F:chemokine activity"/>
    <property type="evidence" value="ECO:0007669"/>
    <property type="project" value="InterPro"/>
</dbReference>
<dbReference type="PANTHER" id="PTHR12015">
    <property type="entry name" value="SMALL INDUCIBLE CYTOKINE A"/>
    <property type="match status" value="1"/>
</dbReference>
<evidence type="ECO:0000256" key="1">
    <source>
        <dbReference type="ARBA" id="ARBA00010868"/>
    </source>
</evidence>
<evidence type="ECO:0000256" key="4">
    <source>
        <dbReference type="RuleBase" id="RU361150"/>
    </source>
</evidence>
<feature type="signal peptide" evidence="4">
    <location>
        <begin position="1"/>
        <end position="26"/>
    </location>
</feature>
<accession>A0AAV1H6S7</accession>
<feature type="chain" id="PRO_5043091715" description="C-C motif chemokine" evidence="4">
    <location>
        <begin position="27"/>
        <end position="105"/>
    </location>
</feature>
<name>A0AAV1H6S7_XYRNO</name>
<evidence type="ECO:0000313" key="7">
    <source>
        <dbReference type="EMBL" id="CAJ1081636.1"/>
    </source>
</evidence>
<evidence type="ECO:0000313" key="8">
    <source>
        <dbReference type="Proteomes" id="UP001178508"/>
    </source>
</evidence>
<dbReference type="InterPro" id="IPR000827">
    <property type="entry name" value="Chemokine_CC_CS"/>
</dbReference>
<dbReference type="Pfam" id="PF00048">
    <property type="entry name" value="IL8"/>
    <property type="match status" value="1"/>
</dbReference>
<keyword evidence="2 4" id="KW-0202">Cytokine</keyword>
<feature type="region of interest" description="Disordered" evidence="5">
    <location>
        <begin position="83"/>
        <end position="105"/>
    </location>
</feature>
<keyword evidence="3" id="KW-1015">Disulfide bond</keyword>
<dbReference type="InterPro" id="IPR039809">
    <property type="entry name" value="Chemokine_b/g/d"/>
</dbReference>
<keyword evidence="4" id="KW-0145">Chemotaxis</keyword>
<reference evidence="7" key="1">
    <citation type="submission" date="2023-08" db="EMBL/GenBank/DDBJ databases">
        <authorList>
            <person name="Alioto T."/>
            <person name="Alioto T."/>
            <person name="Gomez Garrido J."/>
        </authorList>
    </citation>
    <scope>NUCLEOTIDE SEQUENCE</scope>
</reference>
<keyword evidence="4" id="KW-0732">Signal</keyword>
<dbReference type="GO" id="GO:0005615">
    <property type="term" value="C:extracellular space"/>
    <property type="evidence" value="ECO:0007669"/>
    <property type="project" value="UniProtKB-KW"/>
</dbReference>
<evidence type="ECO:0000256" key="3">
    <source>
        <dbReference type="ARBA" id="ARBA00023157"/>
    </source>
</evidence>
<protein>
    <recommendedName>
        <fullName evidence="4">C-C motif chemokine</fullName>
    </recommendedName>
</protein>
<dbReference type="PANTHER" id="PTHR12015:SF108">
    <property type="entry name" value="C-C MOTIF CHEMOKINE 20"/>
    <property type="match status" value="1"/>
</dbReference>
<feature type="domain" description="Chemokine interleukin-8-like" evidence="6">
    <location>
        <begin position="26"/>
        <end position="85"/>
    </location>
</feature>
<keyword evidence="8" id="KW-1185">Reference proteome</keyword>
<dbReference type="Gene3D" id="2.40.50.40">
    <property type="match status" value="1"/>
</dbReference>
<dbReference type="GO" id="GO:0006955">
    <property type="term" value="P:immune response"/>
    <property type="evidence" value="ECO:0007669"/>
    <property type="project" value="InterPro"/>
</dbReference>
<evidence type="ECO:0000256" key="5">
    <source>
        <dbReference type="SAM" id="MobiDB-lite"/>
    </source>
</evidence>
<dbReference type="EMBL" id="OY660883">
    <property type="protein sequence ID" value="CAJ1081636.1"/>
    <property type="molecule type" value="Genomic_DNA"/>
</dbReference>
<keyword evidence="4" id="KW-0964">Secreted</keyword>
<evidence type="ECO:0000256" key="2">
    <source>
        <dbReference type="ARBA" id="ARBA00022514"/>
    </source>
</evidence>
<comment type="similarity">
    <text evidence="1 4">Belongs to the intercrine beta (chemokine CC) family.</text>
</comment>
<comment type="subcellular location">
    <subcellularLocation>
        <location evidence="4">Secreted</location>
    </subcellularLocation>
</comment>
<dbReference type="SMART" id="SM00199">
    <property type="entry name" value="SCY"/>
    <property type="match status" value="1"/>
</dbReference>
<evidence type="ECO:0000259" key="6">
    <source>
        <dbReference type="SMART" id="SM00199"/>
    </source>
</evidence>
<dbReference type="InterPro" id="IPR036048">
    <property type="entry name" value="Interleukin_8-like_sf"/>
</dbReference>
<dbReference type="SUPFAM" id="SSF54117">
    <property type="entry name" value="Interleukin 8-like chemokines"/>
    <property type="match status" value="1"/>
</dbReference>
<organism evidence="7 8">
    <name type="scientific">Xyrichtys novacula</name>
    <name type="common">Pearly razorfish</name>
    <name type="synonym">Hemipteronotus novacula</name>
    <dbReference type="NCBI Taxonomy" id="13765"/>
    <lineage>
        <taxon>Eukaryota</taxon>
        <taxon>Metazoa</taxon>
        <taxon>Chordata</taxon>
        <taxon>Craniata</taxon>
        <taxon>Vertebrata</taxon>
        <taxon>Euteleostomi</taxon>
        <taxon>Actinopterygii</taxon>
        <taxon>Neopterygii</taxon>
        <taxon>Teleostei</taxon>
        <taxon>Neoteleostei</taxon>
        <taxon>Acanthomorphata</taxon>
        <taxon>Eupercaria</taxon>
        <taxon>Labriformes</taxon>
        <taxon>Labridae</taxon>
        <taxon>Xyrichtys</taxon>
    </lineage>
</organism>
<dbReference type="Proteomes" id="UP001178508">
    <property type="component" value="Chromosome 20"/>
</dbReference>
<dbReference type="AlphaFoldDB" id="A0AAV1H6S7"/>